<evidence type="ECO:0000313" key="1">
    <source>
        <dbReference type="EMBL" id="SVD24691.1"/>
    </source>
</evidence>
<sequence length="66" mass="7313">VTWNSAERHELFMEQAYPEMETSIVADSASDEEKVEACRNAEAIIMVAASISVDVLKSCPKVKLLQ</sequence>
<feature type="non-terminal residue" evidence="1">
    <location>
        <position position="66"/>
    </location>
</feature>
<dbReference type="AlphaFoldDB" id="A0A382TT59"/>
<feature type="non-terminal residue" evidence="1">
    <location>
        <position position="1"/>
    </location>
</feature>
<reference evidence="1" key="1">
    <citation type="submission" date="2018-05" db="EMBL/GenBank/DDBJ databases">
        <authorList>
            <person name="Lanie J.A."/>
            <person name="Ng W.-L."/>
            <person name="Kazmierczak K.M."/>
            <person name="Andrzejewski T.M."/>
            <person name="Davidsen T.M."/>
            <person name="Wayne K.J."/>
            <person name="Tettelin H."/>
            <person name="Glass J.I."/>
            <person name="Rusch D."/>
            <person name="Podicherti R."/>
            <person name="Tsui H.-C.T."/>
            <person name="Winkler M.E."/>
        </authorList>
    </citation>
    <scope>NUCLEOTIDE SEQUENCE</scope>
</reference>
<proteinExistence type="predicted"/>
<name>A0A382TT59_9ZZZZ</name>
<gene>
    <name evidence="1" type="ORF">METZ01_LOCUS377545</name>
</gene>
<organism evidence="1">
    <name type="scientific">marine metagenome</name>
    <dbReference type="NCBI Taxonomy" id="408172"/>
    <lineage>
        <taxon>unclassified sequences</taxon>
        <taxon>metagenomes</taxon>
        <taxon>ecological metagenomes</taxon>
    </lineage>
</organism>
<dbReference type="EMBL" id="UINC01138625">
    <property type="protein sequence ID" value="SVD24691.1"/>
    <property type="molecule type" value="Genomic_DNA"/>
</dbReference>
<accession>A0A382TT59</accession>
<protein>
    <submittedName>
        <fullName evidence="1">Uncharacterized protein</fullName>
    </submittedName>
</protein>